<keyword evidence="3" id="KW-1185">Reference proteome</keyword>
<evidence type="ECO:0000256" key="1">
    <source>
        <dbReference type="SAM" id="MobiDB-lite"/>
    </source>
</evidence>
<dbReference type="AlphaFoldDB" id="A0AAV2ZIK8"/>
<dbReference type="Proteomes" id="UP001146120">
    <property type="component" value="Unassembled WGS sequence"/>
</dbReference>
<evidence type="ECO:0000313" key="2">
    <source>
        <dbReference type="EMBL" id="DBA04707.1"/>
    </source>
</evidence>
<feature type="compositionally biased region" description="Polar residues" evidence="1">
    <location>
        <begin position="1"/>
        <end position="14"/>
    </location>
</feature>
<comment type="caution">
    <text evidence="2">The sequence shown here is derived from an EMBL/GenBank/DDBJ whole genome shotgun (WGS) entry which is preliminary data.</text>
</comment>
<reference evidence="2" key="1">
    <citation type="submission" date="2022-11" db="EMBL/GenBank/DDBJ databases">
        <authorList>
            <person name="Morgan W.R."/>
            <person name="Tartar A."/>
        </authorList>
    </citation>
    <scope>NUCLEOTIDE SEQUENCE</scope>
    <source>
        <strain evidence="2">ARSEF 373</strain>
    </source>
</reference>
<evidence type="ECO:0000313" key="3">
    <source>
        <dbReference type="Proteomes" id="UP001146120"/>
    </source>
</evidence>
<accession>A0AAV2ZIK8</accession>
<reference evidence="2" key="2">
    <citation type="journal article" date="2023" name="Microbiol Resour">
        <title>Decontamination and Annotation of the Draft Genome Sequence of the Oomycete Lagenidium giganteum ARSEF 373.</title>
        <authorList>
            <person name="Morgan W.R."/>
            <person name="Tartar A."/>
        </authorList>
    </citation>
    <scope>NUCLEOTIDE SEQUENCE</scope>
    <source>
        <strain evidence="2">ARSEF 373</strain>
    </source>
</reference>
<gene>
    <name evidence="2" type="ORF">N0F65_012290</name>
</gene>
<organism evidence="2 3">
    <name type="scientific">Lagenidium giganteum</name>
    <dbReference type="NCBI Taxonomy" id="4803"/>
    <lineage>
        <taxon>Eukaryota</taxon>
        <taxon>Sar</taxon>
        <taxon>Stramenopiles</taxon>
        <taxon>Oomycota</taxon>
        <taxon>Peronosporomycetes</taxon>
        <taxon>Pythiales</taxon>
        <taxon>Pythiaceae</taxon>
    </lineage>
</organism>
<name>A0AAV2ZIK8_9STRA</name>
<sequence>MGASYLLTSSSRASQLAPLKRN</sequence>
<dbReference type="EMBL" id="DAKRPA010000006">
    <property type="protein sequence ID" value="DBA04707.1"/>
    <property type="molecule type" value="Genomic_DNA"/>
</dbReference>
<protein>
    <submittedName>
        <fullName evidence="2">Uncharacterized protein</fullName>
    </submittedName>
</protein>
<feature type="region of interest" description="Disordered" evidence="1">
    <location>
        <begin position="1"/>
        <end position="22"/>
    </location>
</feature>
<proteinExistence type="predicted"/>